<organism evidence="2 3">
    <name type="scientific">Nephila pilipes</name>
    <name type="common">Giant wood spider</name>
    <name type="synonym">Nephila maculata</name>
    <dbReference type="NCBI Taxonomy" id="299642"/>
    <lineage>
        <taxon>Eukaryota</taxon>
        <taxon>Metazoa</taxon>
        <taxon>Ecdysozoa</taxon>
        <taxon>Arthropoda</taxon>
        <taxon>Chelicerata</taxon>
        <taxon>Arachnida</taxon>
        <taxon>Araneae</taxon>
        <taxon>Araneomorphae</taxon>
        <taxon>Entelegynae</taxon>
        <taxon>Araneoidea</taxon>
        <taxon>Nephilidae</taxon>
        <taxon>Nephila</taxon>
    </lineage>
</organism>
<dbReference type="InterPro" id="IPR008279">
    <property type="entry name" value="PEP-util_enz_mobile_dom"/>
</dbReference>
<proteinExistence type="predicted"/>
<dbReference type="Pfam" id="PF00391">
    <property type="entry name" value="PEP-utilizers"/>
    <property type="match status" value="1"/>
</dbReference>
<evidence type="ECO:0000313" key="2">
    <source>
        <dbReference type="EMBL" id="GFT19477.1"/>
    </source>
</evidence>
<accession>A0A8X6NKP3</accession>
<dbReference type="Gene3D" id="3.50.30.10">
    <property type="entry name" value="Phosphohistidine domain"/>
    <property type="match status" value="1"/>
</dbReference>
<evidence type="ECO:0000313" key="3">
    <source>
        <dbReference type="Proteomes" id="UP000887013"/>
    </source>
</evidence>
<dbReference type="SUPFAM" id="SSF52009">
    <property type="entry name" value="Phosphohistidine domain"/>
    <property type="match status" value="1"/>
</dbReference>
<keyword evidence="3" id="KW-1185">Reference proteome</keyword>
<dbReference type="InterPro" id="IPR036637">
    <property type="entry name" value="Phosphohistidine_dom_sf"/>
</dbReference>
<dbReference type="EMBL" id="BMAW01059090">
    <property type="protein sequence ID" value="GFT19477.1"/>
    <property type="molecule type" value="Genomic_DNA"/>
</dbReference>
<dbReference type="PANTHER" id="PTHR43615:SF1">
    <property type="entry name" value="PPDK_N DOMAIN-CONTAINING PROTEIN"/>
    <property type="match status" value="1"/>
</dbReference>
<dbReference type="PANTHER" id="PTHR43615">
    <property type="entry name" value="PHOSPHOENOLPYRUVATE SYNTHASE-RELATED"/>
    <property type="match status" value="1"/>
</dbReference>
<reference evidence="2" key="1">
    <citation type="submission" date="2020-08" db="EMBL/GenBank/DDBJ databases">
        <title>Multicomponent nature underlies the extraordinary mechanical properties of spider dragline silk.</title>
        <authorList>
            <person name="Kono N."/>
            <person name="Nakamura H."/>
            <person name="Mori M."/>
            <person name="Yoshida Y."/>
            <person name="Ohtoshi R."/>
            <person name="Malay A.D."/>
            <person name="Moran D.A.P."/>
            <person name="Tomita M."/>
            <person name="Numata K."/>
            <person name="Arakawa K."/>
        </authorList>
    </citation>
    <scope>NUCLEOTIDE SEQUENCE</scope>
</reference>
<dbReference type="OrthoDB" id="6123450at2759"/>
<comment type="caution">
    <text evidence="2">The sequence shown here is derived from an EMBL/GenBank/DDBJ whole genome shotgun (WGS) entry which is preliminary data.</text>
</comment>
<dbReference type="Proteomes" id="UP000887013">
    <property type="component" value="Unassembled WGS sequence"/>
</dbReference>
<gene>
    <name evidence="2" type="primary">pps_12</name>
    <name evidence="2" type="ORF">NPIL_529511</name>
</gene>
<dbReference type="InterPro" id="IPR051549">
    <property type="entry name" value="PEP_Utilizing_Enz"/>
</dbReference>
<evidence type="ECO:0000259" key="1">
    <source>
        <dbReference type="Pfam" id="PF00391"/>
    </source>
</evidence>
<feature type="domain" description="PEP-utilising enzyme mobile" evidence="1">
    <location>
        <begin position="116"/>
        <end position="187"/>
    </location>
</feature>
<sequence length="197" mass="22128">MRMFNILREGEGEVNAKVYADCARLLVTPSNVESANIPHEMQELAKEITKSIRPEHFKHMTTEQAEEWLHTSLRFSRKFEQFLQKHGHRSFREGIPSKSGVTRSFAKVGLDIAAHLEPGVILIARGIDIGWCPYFPIISGIATELGSLISPGAVISREYSLPCVMGLRGVTKKIENDDYVLLDGKRGLLKILSKRKL</sequence>
<protein>
    <submittedName>
        <fullName evidence="2">Phosphoenolpyruvate synthase</fullName>
    </submittedName>
</protein>
<dbReference type="AlphaFoldDB" id="A0A8X6NKP3"/>
<dbReference type="GO" id="GO:0016772">
    <property type="term" value="F:transferase activity, transferring phosphorus-containing groups"/>
    <property type="evidence" value="ECO:0007669"/>
    <property type="project" value="InterPro"/>
</dbReference>
<name>A0A8X6NKP3_NEPPI</name>